<proteinExistence type="inferred from homology"/>
<sequence length="125" mass="14437">MKKAIELTEQTGTKGIQVQIAGRIDGKEIARVEWIREQTKFYYMIFENTFIGIWTMRKQRCCKHCGWPGLVGNPSSLFRYVGCFSLSILFSPMDGPSLATRSWSESASLDSYPYFSFLCFLLFYL</sequence>
<keyword evidence="2 5" id="KW-0689">Ribosomal protein</keyword>
<evidence type="ECO:0000256" key="1">
    <source>
        <dbReference type="ARBA" id="ARBA00010761"/>
    </source>
</evidence>
<dbReference type="Proteomes" id="UP000233837">
    <property type="component" value="Unassembled WGS sequence"/>
</dbReference>
<dbReference type="GO" id="GO:0003735">
    <property type="term" value="F:structural constituent of ribosome"/>
    <property type="evidence" value="ECO:0007669"/>
    <property type="project" value="InterPro"/>
</dbReference>
<dbReference type="Gene3D" id="3.30.1140.32">
    <property type="entry name" value="Ribosomal protein S3, C-terminal domain"/>
    <property type="match status" value="1"/>
</dbReference>
<gene>
    <name evidence="5" type="primary">rps3</name>
    <name evidence="5" type="ORF">MA16_Dca010709</name>
</gene>
<dbReference type="GO" id="GO:0006412">
    <property type="term" value="P:translation"/>
    <property type="evidence" value="ECO:0007669"/>
    <property type="project" value="InterPro"/>
</dbReference>
<dbReference type="GO" id="GO:1990904">
    <property type="term" value="C:ribonucleoprotein complex"/>
    <property type="evidence" value="ECO:0007669"/>
    <property type="project" value="UniProtKB-KW"/>
</dbReference>
<name>A0A2I0VK62_9ASPA</name>
<feature type="domain" description="Small ribosomal subunit protein uS3 C-terminal" evidence="4">
    <location>
        <begin position="1"/>
        <end position="38"/>
    </location>
</feature>
<evidence type="ECO:0000256" key="2">
    <source>
        <dbReference type="ARBA" id="ARBA00022980"/>
    </source>
</evidence>
<dbReference type="SUPFAM" id="SSF54821">
    <property type="entry name" value="Ribosomal protein S3 C-terminal domain"/>
    <property type="match status" value="1"/>
</dbReference>
<evidence type="ECO:0000259" key="4">
    <source>
        <dbReference type="Pfam" id="PF00189"/>
    </source>
</evidence>
<reference evidence="5 6" key="2">
    <citation type="journal article" date="2017" name="Nature">
        <title>The Apostasia genome and the evolution of orchids.</title>
        <authorList>
            <person name="Zhang G.Q."/>
            <person name="Liu K.W."/>
            <person name="Li Z."/>
            <person name="Lohaus R."/>
            <person name="Hsiao Y.Y."/>
            <person name="Niu S.C."/>
            <person name="Wang J.Y."/>
            <person name="Lin Y.C."/>
            <person name="Xu Q."/>
            <person name="Chen L.J."/>
            <person name="Yoshida K."/>
            <person name="Fujiwara S."/>
            <person name="Wang Z.W."/>
            <person name="Zhang Y.Q."/>
            <person name="Mitsuda N."/>
            <person name="Wang M."/>
            <person name="Liu G.H."/>
            <person name="Pecoraro L."/>
            <person name="Huang H.X."/>
            <person name="Xiao X.J."/>
            <person name="Lin M."/>
            <person name="Wu X.Y."/>
            <person name="Wu W.L."/>
            <person name="Chen Y.Y."/>
            <person name="Chang S.B."/>
            <person name="Sakamoto S."/>
            <person name="Ohme-Takagi M."/>
            <person name="Yagi M."/>
            <person name="Zeng S.J."/>
            <person name="Shen C.Y."/>
            <person name="Yeh C.M."/>
            <person name="Luo Y.B."/>
            <person name="Tsai W.C."/>
            <person name="Van de Peer Y."/>
            <person name="Liu Z.J."/>
        </authorList>
    </citation>
    <scope>NUCLEOTIDE SEQUENCE [LARGE SCALE GENOMIC DNA]</scope>
    <source>
        <tissue evidence="5">The whole plant</tissue>
    </source>
</reference>
<evidence type="ECO:0000313" key="6">
    <source>
        <dbReference type="Proteomes" id="UP000233837"/>
    </source>
</evidence>
<dbReference type="InterPro" id="IPR001351">
    <property type="entry name" value="Ribosomal_uS3_C"/>
</dbReference>
<accession>A0A2I0VK62</accession>
<dbReference type="Pfam" id="PF00189">
    <property type="entry name" value="Ribosomal_S3_C"/>
    <property type="match status" value="1"/>
</dbReference>
<keyword evidence="3" id="KW-0687">Ribonucleoprotein</keyword>
<protein>
    <submittedName>
        <fullName evidence="5">30S ribosomal protein S3, chloroplastic</fullName>
    </submittedName>
</protein>
<organism evidence="5 6">
    <name type="scientific">Dendrobium catenatum</name>
    <dbReference type="NCBI Taxonomy" id="906689"/>
    <lineage>
        <taxon>Eukaryota</taxon>
        <taxon>Viridiplantae</taxon>
        <taxon>Streptophyta</taxon>
        <taxon>Embryophyta</taxon>
        <taxon>Tracheophyta</taxon>
        <taxon>Spermatophyta</taxon>
        <taxon>Magnoliopsida</taxon>
        <taxon>Liliopsida</taxon>
        <taxon>Asparagales</taxon>
        <taxon>Orchidaceae</taxon>
        <taxon>Epidendroideae</taxon>
        <taxon>Malaxideae</taxon>
        <taxon>Dendrobiinae</taxon>
        <taxon>Dendrobium</taxon>
    </lineage>
</organism>
<keyword evidence="6" id="KW-1185">Reference proteome</keyword>
<reference evidence="5 6" key="1">
    <citation type="journal article" date="2016" name="Sci. Rep.">
        <title>The Dendrobium catenatum Lindl. genome sequence provides insights into polysaccharide synthase, floral development and adaptive evolution.</title>
        <authorList>
            <person name="Zhang G.Q."/>
            <person name="Xu Q."/>
            <person name="Bian C."/>
            <person name="Tsai W.C."/>
            <person name="Yeh C.M."/>
            <person name="Liu K.W."/>
            <person name="Yoshida K."/>
            <person name="Zhang L.S."/>
            <person name="Chang S.B."/>
            <person name="Chen F."/>
            <person name="Shi Y."/>
            <person name="Su Y.Y."/>
            <person name="Zhang Y.Q."/>
            <person name="Chen L.J."/>
            <person name="Yin Y."/>
            <person name="Lin M."/>
            <person name="Huang H."/>
            <person name="Deng H."/>
            <person name="Wang Z.W."/>
            <person name="Zhu S.L."/>
            <person name="Zhao X."/>
            <person name="Deng C."/>
            <person name="Niu S.C."/>
            <person name="Huang J."/>
            <person name="Wang M."/>
            <person name="Liu G.H."/>
            <person name="Yang H.J."/>
            <person name="Xiao X.J."/>
            <person name="Hsiao Y.Y."/>
            <person name="Wu W.L."/>
            <person name="Chen Y.Y."/>
            <person name="Mitsuda N."/>
            <person name="Ohme-Takagi M."/>
            <person name="Luo Y.B."/>
            <person name="Van de Peer Y."/>
            <person name="Liu Z.J."/>
        </authorList>
    </citation>
    <scope>NUCLEOTIDE SEQUENCE [LARGE SCALE GENOMIC DNA]</scope>
    <source>
        <tissue evidence="5">The whole plant</tissue>
    </source>
</reference>
<evidence type="ECO:0000256" key="3">
    <source>
        <dbReference type="ARBA" id="ARBA00023274"/>
    </source>
</evidence>
<dbReference type="AlphaFoldDB" id="A0A2I0VK62"/>
<comment type="similarity">
    <text evidence="1">Belongs to the universal ribosomal protein uS3 family.</text>
</comment>
<dbReference type="GO" id="GO:0005840">
    <property type="term" value="C:ribosome"/>
    <property type="evidence" value="ECO:0007669"/>
    <property type="project" value="UniProtKB-KW"/>
</dbReference>
<dbReference type="STRING" id="906689.A0A2I0VK62"/>
<dbReference type="EMBL" id="KZ503460">
    <property type="protein sequence ID" value="PKU63791.1"/>
    <property type="molecule type" value="Genomic_DNA"/>
</dbReference>
<evidence type="ECO:0000313" key="5">
    <source>
        <dbReference type="EMBL" id="PKU63791.1"/>
    </source>
</evidence>
<dbReference type="InterPro" id="IPR036419">
    <property type="entry name" value="Ribosomal_S3_C_sf"/>
</dbReference>